<name>A0A238JRW2_9RHOB</name>
<keyword evidence="1" id="KW-0732">Signal</keyword>
<dbReference type="AlphaFoldDB" id="A0A238JRW2"/>
<feature type="chain" id="PRO_5013054041" evidence="1">
    <location>
        <begin position="20"/>
        <end position="189"/>
    </location>
</feature>
<dbReference type="EMBL" id="FXYH01000001">
    <property type="protein sequence ID" value="SMX33193.1"/>
    <property type="molecule type" value="Genomic_DNA"/>
</dbReference>
<feature type="signal peptide" evidence="1">
    <location>
        <begin position="1"/>
        <end position="19"/>
    </location>
</feature>
<reference evidence="2 3" key="1">
    <citation type="submission" date="2017-05" db="EMBL/GenBank/DDBJ databases">
        <authorList>
            <person name="Song R."/>
            <person name="Chenine A.L."/>
            <person name="Ruprecht R.M."/>
        </authorList>
    </citation>
    <scope>NUCLEOTIDE SEQUENCE [LARGE SCALE GENOMIC DNA]</scope>
    <source>
        <strain evidence="2 3">CECT 8663</strain>
    </source>
</reference>
<evidence type="ECO:0000256" key="1">
    <source>
        <dbReference type="SAM" id="SignalP"/>
    </source>
</evidence>
<organism evidence="2 3">
    <name type="scientific">Pelagimonas varians</name>
    <dbReference type="NCBI Taxonomy" id="696760"/>
    <lineage>
        <taxon>Bacteria</taxon>
        <taxon>Pseudomonadati</taxon>
        <taxon>Pseudomonadota</taxon>
        <taxon>Alphaproteobacteria</taxon>
        <taxon>Rhodobacterales</taxon>
        <taxon>Roseobacteraceae</taxon>
        <taxon>Pelagimonas</taxon>
    </lineage>
</organism>
<protein>
    <submittedName>
        <fullName evidence="2">Uncharacterized protein</fullName>
    </submittedName>
</protein>
<sequence length="189" mass="19612">MMIRAAVLLSAAMALPLSAEGIPVFDETLGFEISGLALDGGLLVNNAGQGFFCDVDDSEKATHLVLRSCIPFLGPLAAAALNDSSSADGPLEAGFVAGLETLPEPAFTPAIVDAFTEMGCVIDFNGGEDAFIAEVAHQLARSTGYTGPVTDVSFEAVKHLSEPAADAMVEQGRIVLDRDAMTATFTECQ</sequence>
<keyword evidence="3" id="KW-1185">Reference proteome</keyword>
<proteinExistence type="predicted"/>
<accession>A0A238JRW2</accession>
<dbReference type="Proteomes" id="UP000220836">
    <property type="component" value="Unassembled WGS sequence"/>
</dbReference>
<dbReference type="OrthoDB" id="7843709at2"/>
<evidence type="ECO:0000313" key="3">
    <source>
        <dbReference type="Proteomes" id="UP000220836"/>
    </source>
</evidence>
<gene>
    <name evidence="2" type="ORF">PEV8663_00188</name>
</gene>
<dbReference type="RefSeq" id="WP_097802742.1">
    <property type="nucleotide sequence ID" value="NZ_FXYH01000001.1"/>
</dbReference>
<evidence type="ECO:0000313" key="2">
    <source>
        <dbReference type="EMBL" id="SMX33193.1"/>
    </source>
</evidence>